<reference evidence="3 4" key="3">
    <citation type="journal article" date="2017" name="G3 (Bethesda)">
        <title>Comparative analysis highlights variable genome content of wheat rusts and divergence of the mating loci.</title>
        <authorList>
            <person name="Cuomo C.A."/>
            <person name="Bakkeren G."/>
            <person name="Khalil H.B."/>
            <person name="Panwar V."/>
            <person name="Joly D."/>
            <person name="Linning R."/>
            <person name="Sakthikumar S."/>
            <person name="Song X."/>
            <person name="Adiconis X."/>
            <person name="Fan L."/>
            <person name="Goldberg J.M."/>
            <person name="Levin J.Z."/>
            <person name="Young S."/>
            <person name="Zeng Q."/>
            <person name="Anikster Y."/>
            <person name="Bruce M."/>
            <person name="Wang M."/>
            <person name="Yin C."/>
            <person name="McCallum B."/>
            <person name="Szabo L.J."/>
            <person name="Hulbert S."/>
            <person name="Chen X."/>
            <person name="Fellers J.P."/>
        </authorList>
    </citation>
    <scope>NUCLEOTIDE SEQUENCE</scope>
    <source>
        <strain evidence="3">isolate 1-1 / race 1 (BBBD)</strain>
        <strain evidence="4">Isolate 1-1 / race 1 (BBBD)</strain>
    </source>
</reference>
<dbReference type="OrthoDB" id="2506503at2759"/>
<reference evidence="2" key="2">
    <citation type="submission" date="2016-05" db="EMBL/GenBank/DDBJ databases">
        <title>Comparative analysis highlights variable genome content of wheat rusts and divergence of the mating loci.</title>
        <authorList>
            <person name="Cuomo C.A."/>
            <person name="Bakkeren G."/>
            <person name="Szabo L."/>
            <person name="Khalil H."/>
            <person name="Joly D."/>
            <person name="Goldberg J."/>
            <person name="Young S."/>
            <person name="Zeng Q."/>
            <person name="Fellers J."/>
        </authorList>
    </citation>
    <scope>NUCLEOTIDE SEQUENCE [LARGE SCALE GENOMIC DNA]</scope>
    <source>
        <strain evidence="2">1-1 BBBD Race 1</strain>
    </source>
</reference>
<dbReference type="EMBL" id="ADAS02000063">
    <property type="protein sequence ID" value="OAV92460.1"/>
    <property type="molecule type" value="Genomic_DNA"/>
</dbReference>
<dbReference type="AlphaFoldDB" id="A0A180GIE8"/>
<name>A0A180GIE8_PUCT1</name>
<dbReference type="EnsemblFungi" id="PTTG_27613-t43_2">
    <property type="protein sequence ID" value="PTTG_27613-t43_2-p1"/>
    <property type="gene ID" value="PTTG_27613"/>
</dbReference>
<sequence>MAQSAPAHRSSFFPVRSQPSSSSSSPISRTPHTARQQPGQGQAARKYIYLPLKLNTLLTTTPQRLLESSLRWLIYLSRTPRQQKTTRTILITLISLSAIQRTLPLIPLTVTTTTTTHTTTTTTEPPAAQNQNQNQNQNQLRSTIESATNALEISVTLLDNLSLLRSPPKLLSTATNLANLALNILHYARSSLDKAALWHLGRSTRQALADTEQSIRHNKRLLRTTHDHPPQPPLLLEQIAADTRLNRARKASLKHSKHALHRLGWARIVYAIDALVSAYDLLELKYCSRGLRMLIESTSALLDFRAAYGHALQSLSPSTTPP</sequence>
<proteinExistence type="predicted"/>
<dbReference type="Proteomes" id="UP000005240">
    <property type="component" value="Unassembled WGS sequence"/>
</dbReference>
<organism evidence="2">
    <name type="scientific">Puccinia triticina (isolate 1-1 / race 1 (BBBD))</name>
    <name type="common">Brown leaf rust fungus</name>
    <dbReference type="NCBI Taxonomy" id="630390"/>
    <lineage>
        <taxon>Eukaryota</taxon>
        <taxon>Fungi</taxon>
        <taxon>Dikarya</taxon>
        <taxon>Basidiomycota</taxon>
        <taxon>Pucciniomycotina</taxon>
        <taxon>Pucciniomycetes</taxon>
        <taxon>Pucciniales</taxon>
        <taxon>Pucciniaceae</taxon>
        <taxon>Puccinia</taxon>
    </lineage>
</organism>
<keyword evidence="4" id="KW-1185">Reference proteome</keyword>
<gene>
    <name evidence="2" type="ORF">PTTG_27613</name>
</gene>
<feature type="region of interest" description="Disordered" evidence="1">
    <location>
        <begin position="116"/>
        <end position="138"/>
    </location>
</feature>
<feature type="compositionally biased region" description="Low complexity" evidence="1">
    <location>
        <begin position="9"/>
        <end position="42"/>
    </location>
</feature>
<dbReference type="STRING" id="630390.A0A180GIE8"/>
<evidence type="ECO:0000313" key="2">
    <source>
        <dbReference type="EMBL" id="OAV92460.1"/>
    </source>
</evidence>
<feature type="region of interest" description="Disordered" evidence="1">
    <location>
        <begin position="1"/>
        <end position="42"/>
    </location>
</feature>
<evidence type="ECO:0000313" key="4">
    <source>
        <dbReference type="Proteomes" id="UP000005240"/>
    </source>
</evidence>
<evidence type="ECO:0000313" key="3">
    <source>
        <dbReference type="EnsemblFungi" id="PTTG_27613-t43_2-p1"/>
    </source>
</evidence>
<evidence type="ECO:0000256" key="1">
    <source>
        <dbReference type="SAM" id="MobiDB-lite"/>
    </source>
</evidence>
<protein>
    <submittedName>
        <fullName evidence="2 3">Uncharacterized protein</fullName>
    </submittedName>
</protein>
<reference evidence="2" key="1">
    <citation type="submission" date="2009-11" db="EMBL/GenBank/DDBJ databases">
        <authorList>
            <consortium name="The Broad Institute Genome Sequencing Platform"/>
            <person name="Ward D."/>
            <person name="Feldgarden M."/>
            <person name="Earl A."/>
            <person name="Young S.K."/>
            <person name="Zeng Q."/>
            <person name="Koehrsen M."/>
            <person name="Alvarado L."/>
            <person name="Berlin A."/>
            <person name="Bochicchio J."/>
            <person name="Borenstein D."/>
            <person name="Chapman S.B."/>
            <person name="Chen Z."/>
            <person name="Engels R."/>
            <person name="Freedman E."/>
            <person name="Gellesch M."/>
            <person name="Goldberg J."/>
            <person name="Griggs A."/>
            <person name="Gujja S."/>
            <person name="Heilman E."/>
            <person name="Heiman D."/>
            <person name="Hepburn T."/>
            <person name="Howarth C."/>
            <person name="Jen D."/>
            <person name="Larson L."/>
            <person name="Lewis B."/>
            <person name="Mehta T."/>
            <person name="Park D."/>
            <person name="Pearson M."/>
            <person name="Roberts A."/>
            <person name="Saif S."/>
            <person name="Shea T."/>
            <person name="Shenoy N."/>
            <person name="Sisk P."/>
            <person name="Stolte C."/>
            <person name="Sykes S."/>
            <person name="Thomson T."/>
            <person name="Walk T."/>
            <person name="White J."/>
            <person name="Yandava C."/>
            <person name="Izard J."/>
            <person name="Baranova O.V."/>
            <person name="Blanton J.M."/>
            <person name="Tanner A.C."/>
            <person name="Dewhirst F.E."/>
            <person name="Haas B."/>
            <person name="Nusbaum C."/>
            <person name="Birren B."/>
        </authorList>
    </citation>
    <scope>NUCLEOTIDE SEQUENCE [LARGE SCALE GENOMIC DNA]</scope>
    <source>
        <strain evidence="2">1-1 BBBD Race 1</strain>
    </source>
</reference>
<accession>A0A180GIE8</accession>
<dbReference type="VEuPathDB" id="FungiDB:PTTG_27613"/>
<reference evidence="3" key="4">
    <citation type="submission" date="2025-05" db="UniProtKB">
        <authorList>
            <consortium name="EnsemblFungi"/>
        </authorList>
    </citation>
    <scope>IDENTIFICATION</scope>
    <source>
        <strain evidence="3">isolate 1-1 / race 1 (BBBD)</strain>
    </source>
</reference>